<accession>A0A5C5G2R4</accession>
<proteinExistence type="predicted"/>
<comment type="caution">
    <text evidence="2">The sequence shown here is derived from an EMBL/GenBank/DDBJ whole genome shotgun (WGS) entry which is preliminary data.</text>
</comment>
<reference evidence="2 3" key="1">
    <citation type="submission" date="2019-03" db="EMBL/GenBank/DDBJ databases">
        <title>Rhodosporidium diobovatum UCD-FST 08-225 genome sequencing, assembly, and annotation.</title>
        <authorList>
            <person name="Fakankun I.U."/>
            <person name="Fristensky B."/>
            <person name="Levin D.B."/>
        </authorList>
    </citation>
    <scope>NUCLEOTIDE SEQUENCE [LARGE SCALE GENOMIC DNA]</scope>
    <source>
        <strain evidence="2 3">UCD-FST 08-225</strain>
    </source>
</reference>
<name>A0A5C5G2R4_9BASI</name>
<sequence length="336" mass="37075">MCQSSSSLFFGVTVSTLDLCTAGAAFAHVKGTLLGVDLILARRAKGRLVTSVPDGKTDVRSLPAEVWQLVKVAVARVAYVDEYRHLEFRYHPCLSTDEYCEEDEVEREDAVLTFSNLITDDWSYDGFCAKGGLDAIVQKREKVRLCPARPALRGQANTPARADGSRAEQDVVQLLAHFGLCLASSSFLSHGDMPSWDIESSWAVALPFVRDESKCPELTVEIPHEMGPAHNLFRISDAVFSLPGDAHTRFRRLFTSFPAISSTSLATDTLRPAPEAAAVVTETGCEEGKEKVKKGGKSRGLSKDERKKERRVKEWEKRRVERQPGWMLLGTGLSCA</sequence>
<gene>
    <name evidence="2" type="ORF">DMC30DRAFT_33805</name>
</gene>
<protein>
    <submittedName>
        <fullName evidence="2">Uncharacterized protein</fullName>
    </submittedName>
</protein>
<feature type="region of interest" description="Disordered" evidence="1">
    <location>
        <begin position="285"/>
        <end position="317"/>
    </location>
</feature>
<dbReference type="STRING" id="5288.A0A5C5G2R4"/>
<dbReference type="AlphaFoldDB" id="A0A5C5G2R4"/>
<evidence type="ECO:0000256" key="1">
    <source>
        <dbReference type="SAM" id="MobiDB-lite"/>
    </source>
</evidence>
<organism evidence="2 3">
    <name type="scientific">Rhodotorula diobovata</name>
    <dbReference type="NCBI Taxonomy" id="5288"/>
    <lineage>
        <taxon>Eukaryota</taxon>
        <taxon>Fungi</taxon>
        <taxon>Dikarya</taxon>
        <taxon>Basidiomycota</taxon>
        <taxon>Pucciniomycotina</taxon>
        <taxon>Microbotryomycetes</taxon>
        <taxon>Sporidiobolales</taxon>
        <taxon>Sporidiobolaceae</taxon>
        <taxon>Rhodotorula</taxon>
    </lineage>
</organism>
<keyword evidence="3" id="KW-1185">Reference proteome</keyword>
<dbReference type="Proteomes" id="UP000311382">
    <property type="component" value="Unassembled WGS sequence"/>
</dbReference>
<dbReference type="OrthoDB" id="2520223at2759"/>
<evidence type="ECO:0000313" key="3">
    <source>
        <dbReference type="Proteomes" id="UP000311382"/>
    </source>
</evidence>
<dbReference type="EMBL" id="SOZI01000012">
    <property type="protein sequence ID" value="TNY23387.1"/>
    <property type="molecule type" value="Genomic_DNA"/>
</dbReference>
<feature type="compositionally biased region" description="Basic and acidic residues" evidence="1">
    <location>
        <begin position="301"/>
        <end position="317"/>
    </location>
</feature>
<evidence type="ECO:0000313" key="2">
    <source>
        <dbReference type="EMBL" id="TNY23387.1"/>
    </source>
</evidence>